<dbReference type="InterPro" id="IPR025403">
    <property type="entry name" value="TgpA-like_C"/>
</dbReference>
<evidence type="ECO:0000313" key="4">
    <source>
        <dbReference type="EMBL" id="MCA6074361.1"/>
    </source>
</evidence>
<protein>
    <submittedName>
        <fullName evidence="4">DUF4129 domain-containing protein</fullName>
    </submittedName>
</protein>
<name>A0A9X1HM18_9BACT</name>
<organism evidence="4 5">
    <name type="scientific">Fulvivirga sedimenti</name>
    <dbReference type="NCBI Taxonomy" id="2879465"/>
    <lineage>
        <taxon>Bacteria</taxon>
        <taxon>Pseudomonadati</taxon>
        <taxon>Bacteroidota</taxon>
        <taxon>Cytophagia</taxon>
        <taxon>Cytophagales</taxon>
        <taxon>Fulvivirgaceae</taxon>
        <taxon>Fulvivirga</taxon>
    </lineage>
</organism>
<keyword evidence="1" id="KW-1133">Transmembrane helix</keyword>
<dbReference type="Pfam" id="PF13559">
    <property type="entry name" value="DUF4129"/>
    <property type="match status" value="1"/>
</dbReference>
<keyword evidence="2" id="KW-0732">Signal</keyword>
<feature type="transmembrane region" description="Helical" evidence="1">
    <location>
        <begin position="92"/>
        <end position="110"/>
    </location>
</feature>
<feature type="signal peptide" evidence="2">
    <location>
        <begin position="1"/>
        <end position="22"/>
    </location>
</feature>
<keyword evidence="5" id="KW-1185">Reference proteome</keyword>
<keyword evidence="1" id="KW-0812">Transmembrane</keyword>
<proteinExistence type="predicted"/>
<evidence type="ECO:0000256" key="2">
    <source>
        <dbReference type="SAM" id="SignalP"/>
    </source>
</evidence>
<reference evidence="4" key="1">
    <citation type="submission" date="2021-09" db="EMBL/GenBank/DDBJ databases">
        <title>Fulvivirga sp. isolated from coastal sediment.</title>
        <authorList>
            <person name="Yu H."/>
        </authorList>
    </citation>
    <scope>NUCLEOTIDE SEQUENCE</scope>
    <source>
        <strain evidence="4">1062</strain>
    </source>
</reference>
<dbReference type="RefSeq" id="WP_225697455.1">
    <property type="nucleotide sequence ID" value="NZ_JAIXNE010000001.1"/>
</dbReference>
<feature type="domain" description="Protein-glutamine gamma-glutamyltransferase-like C-terminal" evidence="3">
    <location>
        <begin position="164"/>
        <end position="229"/>
    </location>
</feature>
<dbReference type="Proteomes" id="UP001139409">
    <property type="component" value="Unassembled WGS sequence"/>
</dbReference>
<keyword evidence="1" id="KW-0472">Membrane</keyword>
<comment type="caution">
    <text evidence="4">The sequence shown here is derived from an EMBL/GenBank/DDBJ whole genome shotgun (WGS) entry which is preliminary data.</text>
</comment>
<evidence type="ECO:0000256" key="1">
    <source>
        <dbReference type="SAM" id="Phobius"/>
    </source>
</evidence>
<dbReference type="AlphaFoldDB" id="A0A9X1HM18"/>
<feature type="chain" id="PRO_5040848286" evidence="2">
    <location>
        <begin position="23"/>
        <end position="239"/>
    </location>
</feature>
<evidence type="ECO:0000313" key="5">
    <source>
        <dbReference type="Proteomes" id="UP001139409"/>
    </source>
</evidence>
<accession>A0A9X1HM18</accession>
<gene>
    <name evidence="4" type="ORF">LDX50_05750</name>
</gene>
<dbReference type="EMBL" id="JAIXNE010000001">
    <property type="protein sequence ID" value="MCA6074361.1"/>
    <property type="molecule type" value="Genomic_DNA"/>
</dbReference>
<evidence type="ECO:0000259" key="3">
    <source>
        <dbReference type="Pfam" id="PF13559"/>
    </source>
</evidence>
<sequence>MKNIIRFSILYILLILPSWLSAQEADSLVLVDETPVEVRQIDSEKIHDFQTDSDFDYAAANIPGKSLWEMFKDALRRFFQKLFSIEVGRVNIVNIILYTICILAASYAIYKLIQMRSQKAFVTDKEKGLDYSVHEENIHILDFESLISEAASQGQYRRGIRLIYLHALKKLSDAQKIDWQPGKTNHDYLAELSDEKLQPGFGDLSYFFDYAWYGEFDVEEKHLIRVRETFDNWAKFIRT</sequence>